<reference evidence="4" key="1">
    <citation type="submission" date="2017-02" db="UniProtKB">
        <authorList>
            <consortium name="WormBaseParasite"/>
        </authorList>
    </citation>
    <scope>IDENTIFICATION</scope>
</reference>
<feature type="compositionally biased region" description="Basic and acidic residues" evidence="1">
    <location>
        <begin position="622"/>
        <end position="631"/>
    </location>
</feature>
<feature type="compositionally biased region" description="Low complexity" evidence="1">
    <location>
        <begin position="191"/>
        <end position="203"/>
    </location>
</feature>
<dbReference type="Gene3D" id="2.30.30.140">
    <property type="match status" value="1"/>
</dbReference>
<proteinExistence type="predicted"/>
<feature type="region of interest" description="Disordered" evidence="1">
    <location>
        <begin position="115"/>
        <end position="229"/>
    </location>
</feature>
<feature type="region of interest" description="Disordered" evidence="1">
    <location>
        <begin position="563"/>
        <end position="599"/>
    </location>
</feature>
<feature type="compositionally biased region" description="Low complexity" evidence="1">
    <location>
        <begin position="576"/>
        <end position="587"/>
    </location>
</feature>
<feature type="region of interest" description="Disordered" evidence="1">
    <location>
        <begin position="271"/>
        <end position="294"/>
    </location>
</feature>
<evidence type="ECO:0000313" key="2">
    <source>
        <dbReference type="EMBL" id="VDL71937.1"/>
    </source>
</evidence>
<feature type="region of interest" description="Disordered" evidence="1">
    <location>
        <begin position="622"/>
        <end position="644"/>
    </location>
</feature>
<dbReference type="Proteomes" id="UP000271162">
    <property type="component" value="Unassembled WGS sequence"/>
</dbReference>
<dbReference type="OMA" id="NEHWPAT"/>
<accession>A0A0N4XYZ1</accession>
<dbReference type="STRING" id="27835.A0A0N4XYZ1"/>
<dbReference type="AlphaFoldDB" id="A0A0N4XYZ1"/>
<evidence type="ECO:0000256" key="1">
    <source>
        <dbReference type="SAM" id="MobiDB-lite"/>
    </source>
</evidence>
<feature type="region of interest" description="Disordered" evidence="1">
    <location>
        <begin position="1045"/>
        <end position="1080"/>
    </location>
</feature>
<feature type="compositionally biased region" description="Polar residues" evidence="1">
    <location>
        <begin position="145"/>
        <end position="154"/>
    </location>
</feature>
<dbReference type="EMBL" id="UYSL01019994">
    <property type="protein sequence ID" value="VDL71937.1"/>
    <property type="molecule type" value="Genomic_DNA"/>
</dbReference>
<gene>
    <name evidence="2" type="ORF">NBR_LOCUS8348</name>
</gene>
<dbReference type="WBParaSite" id="NBR_0000834701-mRNA-1">
    <property type="protein sequence ID" value="NBR_0000834701-mRNA-1"/>
    <property type="gene ID" value="NBR_0000834701"/>
</dbReference>
<keyword evidence="3" id="KW-1185">Reference proteome</keyword>
<evidence type="ECO:0000313" key="4">
    <source>
        <dbReference type="WBParaSite" id="NBR_0000834701-mRNA-1"/>
    </source>
</evidence>
<reference evidence="2 3" key="2">
    <citation type="submission" date="2018-11" db="EMBL/GenBank/DDBJ databases">
        <authorList>
            <consortium name="Pathogen Informatics"/>
        </authorList>
    </citation>
    <scope>NUCLEOTIDE SEQUENCE [LARGE SCALE GENOMIC DNA]</scope>
</reference>
<sequence>MDVTSIFDLLKSDSDGYKNGMKRNHSVELKQEEPPEKDGEGEAAPLDLVTYNKILEKYLNSTLCKPQLTVSNIEDGSYLLRMNVTPFPPLTCLMTKMDWVTSMTKVSAEMKKHSEVDAVQNSSHTSTEAFVERERSTRKRRVSTGAMSPCSSCEQPPKVKKSLSTDENSSCTKHREPSTSAVVDEETTRKSPSSSPRRVVGGVMKLKSVRSPPPSPTSSSSQRSRRPLRVRFHRLGVDNYKVTEVLGATAAEANSEVRRISPRFCIVRKGARRGKKGKRASNESFDNEDEMTDDGAAMDCSDDGVPGLLNGVNGARYSPDIISTTEVDVMVILSARGRTAGAEIILPLKYEIESIPNGQSNGSDAPAQSLVMHHTWKQKQRRGDPVKVTSYVKRLGSPVYATFHLGRYRRRKIYPKFHMVTRLRAGGEFKMRQHYYGYGRCRSVPPTAVVKVEVPDRDTQSVPVHPFSDDAYHTVVQCEGRPMGFGEALQAFRSYAYGSDEEQSITGNDVPLFSYNVVKNEPLEDPLRVVKMEPLDEVQRNVEDEPVEKRIVAQRRLRPRAGRRTGELVTVDDQVSSDPDMGSPSDGAQLPEEKTAPGGEDDVKVVALVEKKRGKVKRRRVFDGGSDHKEITPSPLPRPNSGDAYLGDDDEEARDGLRIADDEPLLNLVLKKEPIDESFSVSHTVNQVSPCNIVLQPFQRADVHVDVVQMEQVKEEQDQEVSDARSESDVYLLWAEAYKKFRTDPYISTDEEGKVPQFIRYPPRSTSDVNVVIKHGEAFALLRGRFEVKIKLPVKEPKPTNWKEILVGDVVWVRWRKNEHWPATVYEVTDKAPVKVTVYWVNDKTTSTVDYWMVDLFDMAFHLRFDSRRSDPKYVKAVVTALRYLGKMGFWETFLTKKIYDELVKEEGPSFCRHISPEIIRQIRSRKKAVKPVKETKQSKREDRQKLLRSEELLQALQASHYIFCYGNAPVLSLTHTLPCQIVEDYLGSLRCASRNSAPLFEDGSGPDFGPAAKYDIDPEVMGSNEIYIPDGEGFSPPEIIDANNIPPRDEVVNPRQNADDDDDMFEEKPPVMEPFSEIDAMRRDYPNLLPPKKRLGFKVYTPKPPGSRRYYT</sequence>
<dbReference type="SUPFAM" id="SSF63748">
    <property type="entry name" value="Tudor/PWWP/MBT"/>
    <property type="match status" value="1"/>
</dbReference>
<name>A0A0N4XYZ1_NIPBR</name>
<dbReference type="CDD" id="cd05162">
    <property type="entry name" value="PWWP"/>
    <property type="match status" value="1"/>
</dbReference>
<evidence type="ECO:0000313" key="3">
    <source>
        <dbReference type="Proteomes" id="UP000271162"/>
    </source>
</evidence>
<protein>
    <submittedName>
        <fullName evidence="4">VEFS-Box domain-containing protein</fullName>
    </submittedName>
</protein>
<organism evidence="4">
    <name type="scientific">Nippostrongylus brasiliensis</name>
    <name type="common">Rat hookworm</name>
    <dbReference type="NCBI Taxonomy" id="27835"/>
    <lineage>
        <taxon>Eukaryota</taxon>
        <taxon>Metazoa</taxon>
        <taxon>Ecdysozoa</taxon>
        <taxon>Nematoda</taxon>
        <taxon>Chromadorea</taxon>
        <taxon>Rhabditida</taxon>
        <taxon>Rhabditina</taxon>
        <taxon>Rhabditomorpha</taxon>
        <taxon>Strongyloidea</taxon>
        <taxon>Heligmosomidae</taxon>
        <taxon>Nippostrongylus</taxon>
    </lineage>
</organism>
<feature type="compositionally biased region" description="Polar residues" evidence="1">
    <location>
        <begin position="119"/>
        <end position="128"/>
    </location>
</feature>